<sequence>MKRIIFFLSFYFHFMIAFDGLDSQYASEQDLKEKLDTEIERLQQEIGSYGYEPQDKILKQQEILKQKDFYLKNGFFLGISIGMGTIYNAYDDGKYNRKNNVEGASNTGVLLQNFDTSATEFLFGGKMGYQNFFSEYFGTRIYGDALLGSGTIKYHSNSIGKNTYMLGALNFDFLGEYPIGKKFDVGVFLGFGFGIMLMSEEGKNINELLLDKSFVSENILWKNFLQIDYAFNIGCNISYLKKHRFEFGLKVPVSFLRLGLEKTAIYSNGSEEKELMSQDIDFKRSSFFTLGYIYVF</sequence>
<organism evidence="2 3">
    <name type="scientific">Helicobacter anseris</name>
    <dbReference type="NCBI Taxonomy" id="375926"/>
    <lineage>
        <taxon>Bacteria</taxon>
        <taxon>Pseudomonadati</taxon>
        <taxon>Campylobacterota</taxon>
        <taxon>Epsilonproteobacteria</taxon>
        <taxon>Campylobacterales</taxon>
        <taxon>Helicobacteraceae</taxon>
        <taxon>Helicobacter</taxon>
    </lineage>
</organism>
<proteinExistence type="predicted"/>
<feature type="coiled-coil region" evidence="1">
    <location>
        <begin position="25"/>
        <end position="52"/>
    </location>
</feature>
<evidence type="ECO:0000313" key="3">
    <source>
        <dbReference type="Proteomes" id="UP000256695"/>
    </source>
</evidence>
<protein>
    <recommendedName>
        <fullName evidence="4">Outer membrane beta-barrel protein</fullName>
    </recommendedName>
</protein>
<dbReference type="InterPro" id="IPR002718">
    <property type="entry name" value="OMP_Helicobacter"/>
</dbReference>
<reference evidence="2 3" key="1">
    <citation type="submission" date="2018-04" db="EMBL/GenBank/DDBJ databases">
        <title>Novel Campyloabacter and Helicobacter Species and Strains.</title>
        <authorList>
            <person name="Mannion A.J."/>
            <person name="Shen Z."/>
            <person name="Fox J.G."/>
        </authorList>
    </citation>
    <scope>NUCLEOTIDE SEQUENCE [LARGE SCALE GENOMIC DNA]</scope>
    <source>
        <strain evidence="2 3">MIT 04-9362</strain>
    </source>
</reference>
<dbReference type="Proteomes" id="UP000256695">
    <property type="component" value="Unassembled WGS sequence"/>
</dbReference>
<accession>A0A3D8JAT5</accession>
<comment type="caution">
    <text evidence="2">The sequence shown here is derived from an EMBL/GenBank/DDBJ whole genome shotgun (WGS) entry which is preliminary data.</text>
</comment>
<keyword evidence="1" id="KW-0175">Coiled coil</keyword>
<dbReference type="AlphaFoldDB" id="A0A3D8JAT5"/>
<dbReference type="EMBL" id="NXLX01000001">
    <property type="protein sequence ID" value="RDU74599.1"/>
    <property type="molecule type" value="Genomic_DNA"/>
</dbReference>
<dbReference type="RefSeq" id="WP_115578308.1">
    <property type="nucleotide sequence ID" value="NZ_NXLX01000001.1"/>
</dbReference>
<name>A0A3D8JAT5_9HELI</name>
<evidence type="ECO:0000313" key="2">
    <source>
        <dbReference type="EMBL" id="RDU74599.1"/>
    </source>
</evidence>
<dbReference type="Pfam" id="PF01856">
    <property type="entry name" value="HP_OMP"/>
    <property type="match status" value="1"/>
</dbReference>
<gene>
    <name evidence="2" type="ORF">CQA57_00685</name>
</gene>
<evidence type="ECO:0000256" key="1">
    <source>
        <dbReference type="SAM" id="Coils"/>
    </source>
</evidence>
<keyword evidence="3" id="KW-1185">Reference proteome</keyword>
<evidence type="ECO:0008006" key="4">
    <source>
        <dbReference type="Google" id="ProtNLM"/>
    </source>
</evidence>
<dbReference type="OrthoDB" id="5319840at2"/>